<name>A0AAV2G9P6_9ROSI</name>
<evidence type="ECO:0000313" key="2">
    <source>
        <dbReference type="Proteomes" id="UP001497516"/>
    </source>
</evidence>
<protein>
    <submittedName>
        <fullName evidence="1">Uncharacterized protein</fullName>
    </submittedName>
</protein>
<reference evidence="1 2" key="1">
    <citation type="submission" date="2024-04" db="EMBL/GenBank/DDBJ databases">
        <authorList>
            <person name="Fracassetti M."/>
        </authorList>
    </citation>
    <scope>NUCLEOTIDE SEQUENCE [LARGE SCALE GENOMIC DNA]</scope>
</reference>
<keyword evidence="2" id="KW-1185">Reference proteome</keyword>
<dbReference type="Proteomes" id="UP001497516">
    <property type="component" value="Chromosome 8"/>
</dbReference>
<organism evidence="1 2">
    <name type="scientific">Linum trigynum</name>
    <dbReference type="NCBI Taxonomy" id="586398"/>
    <lineage>
        <taxon>Eukaryota</taxon>
        <taxon>Viridiplantae</taxon>
        <taxon>Streptophyta</taxon>
        <taxon>Embryophyta</taxon>
        <taxon>Tracheophyta</taxon>
        <taxon>Spermatophyta</taxon>
        <taxon>Magnoliopsida</taxon>
        <taxon>eudicotyledons</taxon>
        <taxon>Gunneridae</taxon>
        <taxon>Pentapetalae</taxon>
        <taxon>rosids</taxon>
        <taxon>fabids</taxon>
        <taxon>Malpighiales</taxon>
        <taxon>Linaceae</taxon>
        <taxon>Linum</taxon>
    </lineage>
</organism>
<accession>A0AAV2G9P6</accession>
<dbReference type="EMBL" id="OZ034821">
    <property type="protein sequence ID" value="CAL1407426.1"/>
    <property type="molecule type" value="Genomic_DNA"/>
</dbReference>
<sequence>MPHQRVAEEVKTDRIIWYTIQLEPIGKLQLPGKVHPRLLILEAMKLDGGCYQLNLAWLDLEVIWWNGRIQDDGADVSDLAGVVDVEHHLLGELDYWPESDSPGEPAWTS</sequence>
<gene>
    <name evidence="1" type="ORF">LTRI10_LOCUS47092</name>
</gene>
<proteinExistence type="predicted"/>
<dbReference type="AlphaFoldDB" id="A0AAV2G9P6"/>
<evidence type="ECO:0000313" key="1">
    <source>
        <dbReference type="EMBL" id="CAL1407426.1"/>
    </source>
</evidence>